<proteinExistence type="predicted"/>
<evidence type="ECO:0000313" key="5">
    <source>
        <dbReference type="Proteomes" id="UP000779049"/>
    </source>
</evidence>
<dbReference type="Gene3D" id="3.90.550.10">
    <property type="entry name" value="Spore Coat Polysaccharide Biosynthesis Protein SpsA, Chain A"/>
    <property type="match status" value="1"/>
</dbReference>
<dbReference type="Proteomes" id="UP000779049">
    <property type="component" value="Unassembled WGS sequence"/>
</dbReference>
<dbReference type="SUPFAM" id="SSF53448">
    <property type="entry name" value="Nucleotide-diphospho-sugar transferases"/>
    <property type="match status" value="1"/>
</dbReference>
<dbReference type="RefSeq" id="WP_221919236.1">
    <property type="nucleotide sequence ID" value="NZ_CP173660.1"/>
</dbReference>
<accession>A0ABS7L4K4</accession>
<protein>
    <submittedName>
        <fullName evidence="4">Glycosyltransferase family 2 protein</fullName>
    </submittedName>
</protein>
<dbReference type="EMBL" id="VIRV01000001">
    <property type="protein sequence ID" value="MBY0757837.1"/>
    <property type="molecule type" value="Genomic_DNA"/>
</dbReference>
<dbReference type="CDD" id="cd00761">
    <property type="entry name" value="Glyco_tranf_GTA_type"/>
    <property type="match status" value="1"/>
</dbReference>
<evidence type="ECO:0000256" key="1">
    <source>
        <dbReference type="ARBA" id="ARBA00022676"/>
    </source>
</evidence>
<gene>
    <name evidence="4" type="ORF">FLB61_01760</name>
</gene>
<comment type="caution">
    <text evidence="4">The sequence shown here is derived from an EMBL/GenBank/DDBJ whole genome shotgun (WGS) entry which is preliminary data.</text>
</comment>
<feature type="domain" description="Glycosyltransferase 2-like" evidence="3">
    <location>
        <begin position="5"/>
        <end position="144"/>
    </location>
</feature>
<keyword evidence="1" id="KW-0328">Glycosyltransferase</keyword>
<keyword evidence="5" id="KW-1185">Reference proteome</keyword>
<dbReference type="InterPro" id="IPR029044">
    <property type="entry name" value="Nucleotide-diphossugar_trans"/>
</dbReference>
<name>A0ABS7L4K4_9FIRM</name>
<evidence type="ECO:0000256" key="2">
    <source>
        <dbReference type="ARBA" id="ARBA00022679"/>
    </source>
</evidence>
<evidence type="ECO:0000313" key="4">
    <source>
        <dbReference type="EMBL" id="MBY0757837.1"/>
    </source>
</evidence>
<dbReference type="PANTHER" id="PTHR22916">
    <property type="entry name" value="GLYCOSYLTRANSFERASE"/>
    <property type="match status" value="1"/>
</dbReference>
<evidence type="ECO:0000259" key="3">
    <source>
        <dbReference type="Pfam" id="PF00535"/>
    </source>
</evidence>
<sequence length="355" mass="41727">MIKVSVIMPVYNGEKFIERTSGMILNQSLKEIELILVNDGSKDNSAALCDKIAEGDPRVRVIHQSNQGICGARNAGIKEAKGEYIAFADQDDDCLPGWLKDNYEVAKEFDADLVKSGRIAETIDEKGTVIKKDVRELEKRFYDKEELKKNYYVLRDRNVFSPVWDGLFRKEVIDQYRLHFRTEFKQGEEDTAFCLEFLVHTKRFATNTGVYFKHYERYATSTSSVFNIESLNGLVRSGMIEEKVKEKMGLESRSTESVISSAKHHLIPIMVQLYHRNCDWNMKRRTQYISHLHEYSAFQYEFDKKTWKEIWQRDKKKAIVLWEFAKKHDRTVVVIAKLYKWFLTRKLRATVHKYD</sequence>
<dbReference type="Pfam" id="PF00535">
    <property type="entry name" value="Glycos_transf_2"/>
    <property type="match status" value="1"/>
</dbReference>
<keyword evidence="2" id="KW-0808">Transferase</keyword>
<dbReference type="InterPro" id="IPR001173">
    <property type="entry name" value="Glyco_trans_2-like"/>
</dbReference>
<dbReference type="PANTHER" id="PTHR22916:SF51">
    <property type="entry name" value="GLYCOSYLTRANSFERASE EPSH-RELATED"/>
    <property type="match status" value="1"/>
</dbReference>
<organism evidence="4 5">
    <name type="scientific">Sellimonas caecigallum</name>
    <dbReference type="NCBI Taxonomy" id="2592333"/>
    <lineage>
        <taxon>Bacteria</taxon>
        <taxon>Bacillati</taxon>
        <taxon>Bacillota</taxon>
        <taxon>Clostridia</taxon>
        <taxon>Lachnospirales</taxon>
        <taxon>Lachnospiraceae</taxon>
        <taxon>Sellimonas</taxon>
    </lineage>
</organism>
<reference evidence="4 5" key="1">
    <citation type="journal article" date="2020" name="New Microbes New Infect">
        <title>Sellimonas caecigallum sp. nov., description and genome sequence of a new member of the Sellimonas genus isolated from the cecum of feral chicken.</title>
        <authorList>
            <person name="Wongkuna S."/>
            <person name="Ghimire S."/>
            <person name="Antony L."/>
            <person name="Chankhamhaengdecha S."/>
            <person name="Janvilisri T."/>
            <person name="Scaria J."/>
        </authorList>
    </citation>
    <scope>NUCLEOTIDE SEQUENCE [LARGE SCALE GENOMIC DNA]</scope>
    <source>
        <strain evidence="4 5">SW451</strain>
    </source>
</reference>